<feature type="region of interest" description="Disordered" evidence="1">
    <location>
        <begin position="29"/>
        <end position="72"/>
    </location>
</feature>
<dbReference type="Proteomes" id="UP000582487">
    <property type="component" value="Unassembled WGS sequence"/>
</dbReference>
<reference evidence="2 3" key="1">
    <citation type="submission" date="2020-04" db="EMBL/GenBank/DDBJ databases">
        <title>Antimicrobial susceptibility and clonality of vaginal-derived multi-drug resistant Mobiluncus isolates in China.</title>
        <authorList>
            <person name="Zhang X."/>
        </authorList>
    </citation>
    <scope>NUCLEOTIDE SEQUENCE [LARGE SCALE GENOMIC DNA]</scope>
    <source>
        <strain evidence="2 3">7</strain>
    </source>
</reference>
<sequence>MSWVVSLGCSSSREITQTFIKSSGHETWGATRRQYQQQPETTFPEPKNPVVAGVNETPNVPAAPENSPQATAASWASPLLIAAGGAGMRLAIRKTAKS</sequence>
<organism evidence="2 3">
    <name type="scientific">Mobiluncus mulieris</name>
    <dbReference type="NCBI Taxonomy" id="2052"/>
    <lineage>
        <taxon>Bacteria</taxon>
        <taxon>Bacillati</taxon>
        <taxon>Actinomycetota</taxon>
        <taxon>Actinomycetes</taxon>
        <taxon>Actinomycetales</taxon>
        <taxon>Actinomycetaceae</taxon>
        <taxon>Mobiluncus</taxon>
    </lineage>
</organism>
<dbReference type="RefSeq" id="WP_004016105.1">
    <property type="nucleotide sequence ID" value="NZ_JABCUT010000013.1"/>
</dbReference>
<accession>A0A848RP27</accession>
<name>A0A848RP27_9ACTO</name>
<evidence type="ECO:0000256" key="1">
    <source>
        <dbReference type="SAM" id="MobiDB-lite"/>
    </source>
</evidence>
<gene>
    <name evidence="2" type="ORF">HHJ74_05245</name>
</gene>
<protein>
    <submittedName>
        <fullName evidence="2">Uncharacterized protein</fullName>
    </submittedName>
</protein>
<comment type="caution">
    <text evidence="2">The sequence shown here is derived from an EMBL/GenBank/DDBJ whole genome shotgun (WGS) entry which is preliminary data.</text>
</comment>
<dbReference type="EMBL" id="JABCUV010000004">
    <property type="protein sequence ID" value="NMW93101.1"/>
    <property type="molecule type" value="Genomic_DNA"/>
</dbReference>
<dbReference type="AlphaFoldDB" id="A0A848RP27"/>
<proteinExistence type="predicted"/>
<evidence type="ECO:0000313" key="3">
    <source>
        <dbReference type="Proteomes" id="UP000582487"/>
    </source>
</evidence>
<evidence type="ECO:0000313" key="2">
    <source>
        <dbReference type="EMBL" id="NMW93101.1"/>
    </source>
</evidence>